<geneLocation type="chloroplast" evidence="4"/>
<evidence type="ECO:0000313" key="4">
    <source>
        <dbReference type="EMBL" id="ARW60625.1"/>
    </source>
</evidence>
<gene>
    <name evidence="4" type="primary">ycf36</name>
</gene>
<keyword evidence="2 4" id="KW-0934">Plastid</keyword>
<evidence type="ECO:0000256" key="3">
    <source>
        <dbReference type="SAM" id="Phobius"/>
    </source>
</evidence>
<dbReference type="EMBL" id="MF101414">
    <property type="protein sequence ID" value="ARW60625.1"/>
    <property type="molecule type" value="Genomic_DNA"/>
</dbReference>
<comment type="subcellular location">
    <subcellularLocation>
        <location evidence="1">Plastid</location>
    </subcellularLocation>
</comment>
<dbReference type="Pfam" id="PF06799">
    <property type="entry name" value="CGLD27-like"/>
    <property type="match status" value="1"/>
</dbReference>
<feature type="transmembrane region" description="Helical" evidence="3">
    <location>
        <begin position="70"/>
        <end position="91"/>
    </location>
</feature>
<evidence type="ECO:0000256" key="1">
    <source>
        <dbReference type="ARBA" id="ARBA00004474"/>
    </source>
</evidence>
<evidence type="ECO:0000256" key="2">
    <source>
        <dbReference type="ARBA" id="ARBA00022640"/>
    </source>
</evidence>
<keyword evidence="4" id="KW-0150">Chloroplast</keyword>
<accession>A0A1Z1M4A3</accession>
<evidence type="ECO:0008006" key="5">
    <source>
        <dbReference type="Google" id="ProtNLM"/>
    </source>
</evidence>
<dbReference type="PANTHER" id="PTHR34214">
    <property type="match status" value="1"/>
</dbReference>
<keyword evidence="3" id="KW-1133">Transmembrane helix</keyword>
<feature type="transmembrane region" description="Helical" evidence="3">
    <location>
        <begin position="39"/>
        <end position="58"/>
    </location>
</feature>
<sequence>MFSTKSNCPVPCDQQPLNEYVSLKKSFLFSWSVSSKKSFMFGLSLLFLLCFIFFCIFLETFGSIGELSQLFLLDLFISNLFIFFVLIRLYLGWSYVVKRLLSATVFYEESGWYDGQVWIKTYDYLMQDKLIGIYEVMPVILRIKYTCLLVCINLAIIYLFIFIF</sequence>
<dbReference type="InterPro" id="IPR009631">
    <property type="entry name" value="CGLD27-like"/>
</dbReference>
<dbReference type="AlphaFoldDB" id="A0A1Z1M4A3"/>
<proteinExistence type="predicted"/>
<protein>
    <recommendedName>
        <fullName evidence="5">Ycf36</fullName>
    </recommendedName>
</protein>
<keyword evidence="3" id="KW-0812">Transmembrane</keyword>
<reference evidence="4" key="1">
    <citation type="journal article" date="2017" name="J. Phycol.">
        <title>Analysis of chloroplast genomes and a supermatrix inform reclassification of the Rhodomelaceae (Rhodophyta).</title>
        <authorList>
            <person name="Diaz-Tapia P."/>
            <person name="Maggs C.A."/>
            <person name="West J.A."/>
            <person name="Verbruggen H."/>
        </authorList>
    </citation>
    <scope>NUCLEOTIDE SEQUENCE</scope>
    <source>
        <strain evidence="4">JH1432</strain>
    </source>
</reference>
<feature type="transmembrane region" description="Helical" evidence="3">
    <location>
        <begin position="143"/>
        <end position="163"/>
    </location>
</feature>
<dbReference type="GO" id="GO:0009536">
    <property type="term" value="C:plastid"/>
    <property type="evidence" value="ECO:0007669"/>
    <property type="project" value="UniProtKB-SubCell"/>
</dbReference>
<dbReference type="PANTHER" id="PTHR34214:SF3">
    <property type="entry name" value="PROTEIN CONSERVED IN THE GREEN LINEAGE AND DIATOMS 27, CHLOROPLASTIC"/>
    <property type="match status" value="1"/>
</dbReference>
<name>A0A1Z1M4A3_9FLOR</name>
<keyword evidence="3" id="KW-0472">Membrane</keyword>
<organism evidence="4">
    <name type="scientific">Polysiphonia sp</name>
    <dbReference type="NCBI Taxonomy" id="1967842"/>
    <lineage>
        <taxon>Eukaryota</taxon>
        <taxon>Rhodophyta</taxon>
        <taxon>Florideophyceae</taxon>
        <taxon>Rhodymeniophycidae</taxon>
        <taxon>Ceramiales</taxon>
        <taxon>Rhodomelaceae</taxon>
        <taxon>Polysiphonioideae</taxon>
        <taxon>Polysiphonia</taxon>
    </lineage>
</organism>